<feature type="domain" description="PPM-type phosphatase" evidence="1">
    <location>
        <begin position="14"/>
        <end position="126"/>
    </location>
</feature>
<dbReference type="Pfam" id="PF13672">
    <property type="entry name" value="PP2C_2"/>
    <property type="match status" value="1"/>
</dbReference>
<protein>
    <recommendedName>
        <fullName evidence="1">PPM-type phosphatase domain-containing protein</fullName>
    </recommendedName>
</protein>
<name>B9TK24_RICCO</name>
<accession>B9TK24</accession>
<dbReference type="EMBL" id="EQ984653">
    <property type="protein sequence ID" value="EEF23790.1"/>
    <property type="molecule type" value="Genomic_DNA"/>
</dbReference>
<dbReference type="InParanoid" id="B9TK24"/>
<proteinExistence type="predicted"/>
<keyword evidence="3" id="KW-1185">Reference proteome</keyword>
<organism evidence="2 3">
    <name type="scientific">Ricinus communis</name>
    <name type="common">Castor bean</name>
    <dbReference type="NCBI Taxonomy" id="3988"/>
    <lineage>
        <taxon>Eukaryota</taxon>
        <taxon>Viridiplantae</taxon>
        <taxon>Streptophyta</taxon>
        <taxon>Embryophyta</taxon>
        <taxon>Tracheophyta</taxon>
        <taxon>Spermatophyta</taxon>
        <taxon>Magnoliopsida</taxon>
        <taxon>eudicotyledons</taxon>
        <taxon>Gunneridae</taxon>
        <taxon>Pentapetalae</taxon>
        <taxon>rosids</taxon>
        <taxon>fabids</taxon>
        <taxon>Malpighiales</taxon>
        <taxon>Euphorbiaceae</taxon>
        <taxon>Acalyphoideae</taxon>
        <taxon>Acalypheae</taxon>
        <taxon>Ricinus</taxon>
    </lineage>
</organism>
<dbReference type="InterPro" id="IPR001932">
    <property type="entry name" value="PPM-type_phosphatase-like_dom"/>
</dbReference>
<evidence type="ECO:0000259" key="1">
    <source>
        <dbReference type="Pfam" id="PF13672"/>
    </source>
</evidence>
<evidence type="ECO:0000313" key="2">
    <source>
        <dbReference type="EMBL" id="EEF23790.1"/>
    </source>
</evidence>
<dbReference type="Proteomes" id="UP000008311">
    <property type="component" value="Unassembled WGS sequence"/>
</dbReference>
<reference evidence="3" key="1">
    <citation type="journal article" date="2010" name="Nat. Biotechnol.">
        <title>Draft genome sequence of the oilseed species Ricinus communis.</title>
        <authorList>
            <person name="Chan A.P."/>
            <person name="Crabtree J."/>
            <person name="Zhao Q."/>
            <person name="Lorenzi H."/>
            <person name="Orvis J."/>
            <person name="Puiu D."/>
            <person name="Melake-Berhan A."/>
            <person name="Jones K.M."/>
            <person name="Redman J."/>
            <person name="Chen G."/>
            <person name="Cahoon E.B."/>
            <person name="Gedil M."/>
            <person name="Stanke M."/>
            <person name="Haas B.J."/>
            <person name="Wortman J.R."/>
            <person name="Fraser-Liggett C.M."/>
            <person name="Ravel J."/>
            <person name="Rabinowicz P.D."/>
        </authorList>
    </citation>
    <scope>NUCLEOTIDE SEQUENCE [LARGE SCALE GENOMIC DNA]</scope>
    <source>
        <strain evidence="3">cv. Hale</strain>
    </source>
</reference>
<sequence>MHTDFAVVTGSHHAVTPCQDYSLAWHQDGRAGAVIADGCSTGGHTDLGARIWALAAQSVLTEAGDEFLSADSLREALCREAEPWLRRLDPADGLATLTTVQAVGRKLRVCMFGDGAVITRYTDGRIELRNRLVGGNAPFYLNYHLHPALLERYRAAYGNAESTFIWQEFDVDGQMTRVGVGEYDNEDAIVLDLDADRDDIDLLLVSTDGIDTGPGLFQAAHELAAIKGSQGEFLKRRVGRIVRDWQKAGTMPSDDLAVAGLWLGQQETSHG</sequence>
<evidence type="ECO:0000313" key="3">
    <source>
        <dbReference type="Proteomes" id="UP000008311"/>
    </source>
</evidence>
<dbReference type="AlphaFoldDB" id="B9TK24"/>
<gene>
    <name evidence="2" type="ORF">RCOM_1973140</name>
</gene>